<dbReference type="Pfam" id="PF00176">
    <property type="entry name" value="SNF2-rel_dom"/>
    <property type="match status" value="1"/>
</dbReference>
<dbReference type="SUPFAM" id="SSF52540">
    <property type="entry name" value="P-loop containing nucleoside triphosphate hydrolases"/>
    <property type="match status" value="2"/>
</dbReference>
<dbReference type="Gene3D" id="3.40.50.10810">
    <property type="entry name" value="Tandem AAA-ATPase domain"/>
    <property type="match status" value="1"/>
</dbReference>
<dbReference type="EC" id="3.6.4.-" evidence="5"/>
<dbReference type="Pfam" id="PF00271">
    <property type="entry name" value="Helicase_C"/>
    <property type="match status" value="1"/>
</dbReference>
<dbReference type="InterPro" id="IPR001650">
    <property type="entry name" value="Helicase_C-like"/>
</dbReference>
<keyword evidence="1 5" id="KW-0378">Hydrolase</keyword>
<keyword evidence="4" id="KW-0067">ATP-binding</keyword>
<dbReference type="STRING" id="1004.SAMN05661012_05755"/>
<evidence type="ECO:0000259" key="2">
    <source>
        <dbReference type="PROSITE" id="PS51192"/>
    </source>
</evidence>
<dbReference type="EMBL" id="FPIZ01000027">
    <property type="protein sequence ID" value="SFW85634.1"/>
    <property type="molecule type" value="Genomic_DNA"/>
</dbReference>
<dbReference type="PROSITE" id="PS51192">
    <property type="entry name" value="HELICASE_ATP_BIND_1"/>
    <property type="match status" value="1"/>
</dbReference>
<dbReference type="CDD" id="cd18793">
    <property type="entry name" value="SF2_C_SNF"/>
    <property type="match status" value="1"/>
</dbReference>
<keyword evidence="4" id="KW-0547">Nucleotide-binding</keyword>
<dbReference type="Proteomes" id="UP000183788">
    <property type="component" value="Unassembled WGS sequence"/>
</dbReference>
<dbReference type="GO" id="GO:0004386">
    <property type="term" value="F:helicase activity"/>
    <property type="evidence" value="ECO:0007669"/>
    <property type="project" value="UniProtKB-KW"/>
</dbReference>
<dbReference type="Gene3D" id="3.40.50.300">
    <property type="entry name" value="P-loop containing nucleotide triphosphate hydrolases"/>
    <property type="match status" value="1"/>
</dbReference>
<dbReference type="GO" id="GO:0005524">
    <property type="term" value="F:ATP binding"/>
    <property type="evidence" value="ECO:0007669"/>
    <property type="project" value="InterPro"/>
</dbReference>
<feature type="domain" description="Helicase C-terminal" evidence="3">
    <location>
        <begin position="1160"/>
        <end position="1321"/>
    </location>
</feature>
<dbReference type="PROSITE" id="PS51194">
    <property type="entry name" value="HELICASE_CTER"/>
    <property type="match status" value="1"/>
</dbReference>
<keyword evidence="4" id="KW-0347">Helicase</keyword>
<dbReference type="GO" id="GO:0016787">
    <property type="term" value="F:hydrolase activity"/>
    <property type="evidence" value="ECO:0007669"/>
    <property type="project" value="UniProtKB-KW"/>
</dbReference>
<dbReference type="InterPro" id="IPR049730">
    <property type="entry name" value="SNF2/RAD54-like_C"/>
</dbReference>
<dbReference type="CDD" id="cd18012">
    <property type="entry name" value="DEXQc_arch_SWI2_SNF2"/>
    <property type="match status" value="1"/>
</dbReference>
<proteinExistence type="predicted"/>
<reference evidence="4 6" key="1">
    <citation type="submission" date="2016-11" db="EMBL/GenBank/DDBJ databases">
        <authorList>
            <person name="Jaros S."/>
            <person name="Januszkiewicz K."/>
            <person name="Wedrychowicz H."/>
        </authorList>
    </citation>
    <scope>NUCLEOTIDE SEQUENCE [LARGE SCALE GENOMIC DNA]</scope>
    <source>
        <strain evidence="4 6">DSM 784</strain>
    </source>
</reference>
<reference evidence="5 7" key="2">
    <citation type="submission" date="2023-11" db="EMBL/GenBank/DDBJ databases">
        <title>MicrobeMod: A computational toolkit for identifying prokaryotic methylation and restriction-modification with nanopore sequencing.</title>
        <authorList>
            <person name="Crits-Christoph A."/>
            <person name="Kang S.C."/>
            <person name="Lee H."/>
            <person name="Ostrov N."/>
        </authorList>
    </citation>
    <scope>NUCLEOTIDE SEQUENCE [LARGE SCALE GENOMIC DNA]</scope>
    <source>
        <strain evidence="5 7">ATCC 23090</strain>
    </source>
</reference>
<accession>A0A1K1SMW3</accession>
<name>A0A1K1SMW3_9BACT</name>
<evidence type="ECO:0000313" key="7">
    <source>
        <dbReference type="Proteomes" id="UP001326715"/>
    </source>
</evidence>
<feature type="domain" description="Helicase ATP-binding" evidence="2">
    <location>
        <begin position="883"/>
        <end position="1040"/>
    </location>
</feature>
<dbReference type="InterPro" id="IPR027417">
    <property type="entry name" value="P-loop_NTPase"/>
</dbReference>
<protein>
    <submittedName>
        <fullName evidence="5">DEAD/DEAH box helicase</fullName>
        <ecNumber evidence="5">3.6.4.-</ecNumber>
    </submittedName>
    <submittedName>
        <fullName evidence="4">Helicase conserved C-terminal domain-containing protein</fullName>
    </submittedName>
</protein>
<sequence>MVDSAHYLDIYHSRNEETQLVIDILAVYMYPVDKYMLTDAAQEILDIPQDAISDILEELIAAGVVVKHVTGNYSLDPAMSFFLFPEKVRQPQYLQLIQQVRQYSFYSSNARIQELQQLLIAFFTGEKSLLRAPVMRISGEVNEYLPHLCYLLYFPEYKPLLQFFDTDVLQVIYQAAINLQLQSMLPVTLLETPVTSWSILEGSLKASEDPFAQAVMALYDQQADAAFLLFEQGIKQQPKTDRKHLVPLSPITCFIYAFNLTLLPDSRSYPLITKILTFYEKKLKADFTPAISLLHFHQGRKEKAENMLLILLQGNYGNLLSYLALICLQIYLPSGKLLKTYKDLSTQLLYKGIQHHYRFLTYEYLYLFKDEGFRKKEDAYLEAAAVIGKKPLLSQLKRTAEWERLLKLLSVPEAAQPEKPQQTTRIAYLVAPTTREIQVILQSFNNISGWSRGRPVDMKRFREGVITGMTPQDVRIGECLIKQSFYTYGSDDYVFEDRVWPEMAGHPYLFMAHDQDISLDIVKGEPELLVNKTGKGFTFDSNLPTTDLSKEIIFIRESETRLKVIRLTPKQRSVLQTVQQIPVVPADGKEQLLSALQQIGAHITVHANLEGTSLNIQQRKGDTRITVQLQPTADALKASFFVKPFGADPPYCKPGEGAAHIIGIMNGERCQATRDLALEKANYARLLELIQQAVAQEIDDDHIIFSDPMDCLQLLEVIHEHPAIAISEWPEGEKLRIKKVVTTGRMSLTVKSNRKWLECQGELKVDEDLVLSLKELLDKTVQHRSRFIPLKNGSYLALTKKLYRQLNEINSFATADQEAVKIQSMAAHMLDEMLEEAGSVETDAAFKAQKQRWKDIISVTPAIPAALQATLRPYQEDGFRWMVRLANLGAGACLADDMGLGKTIQAITLLLHRGAEGPALVVCPASVLPNWINEINRFAPSLRVVMLHAGGDRKELLASAGGYSIVVTTYGLLLSERALLTTIEWDSVILDEAHAIKNYQTRTAKAAMALQAHFRLILTGTPIQNNLNEIWSLFHFINPGLLGTLKHFTRQFTTPVVYNPDSTVKNHLKKLIAPYMLRRTKGAVLDELPEKTEIVKLIPLSHDERAFYEAIRLKAIENIRKYRVSDTKQHLNTLTEIGKLRMAACHPQMLHTEVNIPSSKLSTFLEIVEELISNKHRALVFSQFVRHLDLVKRALDDKGMSYLYLDGATSIPDREERVKQFQGGTADLFLISLKAGGLGLNLTAADYVIHLDPWWNPAIEEQASDRAYRMGQTKPVTIYRLVMQDTIEEKIISLHRNKRDLADQLLAGSDITGKLSTEELIALIMK</sequence>
<dbReference type="InterPro" id="IPR038718">
    <property type="entry name" value="SNF2-like_sf"/>
</dbReference>
<keyword evidence="7" id="KW-1185">Reference proteome</keyword>
<dbReference type="InterPro" id="IPR014001">
    <property type="entry name" value="Helicase_ATP-bd"/>
</dbReference>
<dbReference type="PANTHER" id="PTHR10799">
    <property type="entry name" value="SNF2/RAD54 HELICASE FAMILY"/>
    <property type="match status" value="1"/>
</dbReference>
<dbReference type="RefSeq" id="WP_072365071.1">
    <property type="nucleotide sequence ID" value="NZ_CP139972.1"/>
</dbReference>
<dbReference type="InterPro" id="IPR000330">
    <property type="entry name" value="SNF2_N"/>
</dbReference>
<dbReference type="Proteomes" id="UP001326715">
    <property type="component" value="Chromosome"/>
</dbReference>
<organism evidence="4 6">
    <name type="scientific">Chitinophaga sancti</name>
    <dbReference type="NCBI Taxonomy" id="1004"/>
    <lineage>
        <taxon>Bacteria</taxon>
        <taxon>Pseudomonadati</taxon>
        <taxon>Bacteroidota</taxon>
        <taxon>Chitinophagia</taxon>
        <taxon>Chitinophagales</taxon>
        <taxon>Chitinophagaceae</taxon>
        <taxon>Chitinophaga</taxon>
    </lineage>
</organism>
<dbReference type="SMART" id="SM00487">
    <property type="entry name" value="DEXDc"/>
    <property type="match status" value="1"/>
</dbReference>
<dbReference type="OrthoDB" id="9760715at2"/>
<dbReference type="SMART" id="SM00490">
    <property type="entry name" value="HELICc"/>
    <property type="match status" value="1"/>
</dbReference>
<evidence type="ECO:0000313" key="4">
    <source>
        <dbReference type="EMBL" id="SFW85634.1"/>
    </source>
</evidence>
<evidence type="ECO:0000259" key="3">
    <source>
        <dbReference type="PROSITE" id="PS51194"/>
    </source>
</evidence>
<evidence type="ECO:0000313" key="5">
    <source>
        <dbReference type="EMBL" id="WQG87780.1"/>
    </source>
</evidence>
<dbReference type="EMBL" id="CP140154">
    <property type="protein sequence ID" value="WQG87780.1"/>
    <property type="molecule type" value="Genomic_DNA"/>
</dbReference>
<evidence type="ECO:0000256" key="1">
    <source>
        <dbReference type="ARBA" id="ARBA00022801"/>
    </source>
</evidence>
<gene>
    <name evidence="4" type="ORF">SAMN05661012_05755</name>
    <name evidence="5" type="ORF">SR876_22890</name>
</gene>
<evidence type="ECO:0000313" key="6">
    <source>
        <dbReference type="Proteomes" id="UP000183788"/>
    </source>
</evidence>